<gene>
    <name evidence="2" type="ORF">CINCED_3A010289</name>
</gene>
<evidence type="ECO:0000313" key="3">
    <source>
        <dbReference type="Proteomes" id="UP000325440"/>
    </source>
</evidence>
<keyword evidence="1" id="KW-0732">Signal</keyword>
<keyword evidence="3" id="KW-1185">Reference proteome</keyword>
<dbReference type="AlphaFoldDB" id="A0A5E4MIZ4"/>
<evidence type="ECO:0000256" key="1">
    <source>
        <dbReference type="SAM" id="SignalP"/>
    </source>
</evidence>
<dbReference type="EMBL" id="CABPRJ010000949">
    <property type="protein sequence ID" value="VVC31352.1"/>
    <property type="molecule type" value="Genomic_DNA"/>
</dbReference>
<feature type="chain" id="PRO_5023020635" evidence="1">
    <location>
        <begin position="17"/>
        <end position="507"/>
    </location>
</feature>
<accession>A0A5E4MIZ4</accession>
<protein>
    <submittedName>
        <fullName evidence="2">Uncharacterized protein</fullName>
    </submittedName>
</protein>
<reference evidence="2 3" key="1">
    <citation type="submission" date="2019-08" db="EMBL/GenBank/DDBJ databases">
        <authorList>
            <person name="Alioto T."/>
            <person name="Alioto T."/>
            <person name="Gomez Garrido J."/>
        </authorList>
    </citation>
    <scope>NUCLEOTIDE SEQUENCE [LARGE SCALE GENOMIC DNA]</scope>
</reference>
<organism evidence="2 3">
    <name type="scientific">Cinara cedri</name>
    <dbReference type="NCBI Taxonomy" id="506608"/>
    <lineage>
        <taxon>Eukaryota</taxon>
        <taxon>Metazoa</taxon>
        <taxon>Ecdysozoa</taxon>
        <taxon>Arthropoda</taxon>
        <taxon>Hexapoda</taxon>
        <taxon>Insecta</taxon>
        <taxon>Pterygota</taxon>
        <taxon>Neoptera</taxon>
        <taxon>Paraneoptera</taxon>
        <taxon>Hemiptera</taxon>
        <taxon>Sternorrhyncha</taxon>
        <taxon>Aphidomorpha</taxon>
        <taxon>Aphidoidea</taxon>
        <taxon>Aphididae</taxon>
        <taxon>Lachninae</taxon>
        <taxon>Cinara</taxon>
    </lineage>
</organism>
<sequence>MKVIIFLNTLFLLTECFKNLAELRYKSELTWNQIQNVMDMSFVDMYDVIKKEFKKNKYSFNVSATEMKSEKLKTVRNNLKNLGRLFMDRSFGYILKKMHYYCQLAIELIKKMVNEVSNEEIIKTIRLTSDQDHCVFTFLYDYGVYDVGNALEALMYLKHFTETDLDLIKKKIERLIFNIKSYKLDENIEHEIYGEQLLEENTKQSRTFLEYQSVLMEIIKNEINLISNRFCNATGSPLIIGYDMFGTAEVESDFFMQYVFVAEVCNVNFVNVDDDSALFSEKLRIESWDCSNILLNEFSSTKDDGAKWEWRNEVSDTSEGTYNLAALQSKLKTDRHYLNIVQYDNIVADVILYVALKEGYKIMKAMKYLTIHSYLSNTKCQYTFQCEIDENFYCTELKIARTSLSIFKYHIDVLINMMLHNKRIDLSGNPDLIKFIGSATELLRKLDYTKDEYSKNETIEKKCQIVEEEIFKIPKEAEPAHVRKFRTFHMHNPVVYIRRLNHYLSNI</sequence>
<name>A0A5E4MIZ4_9HEMI</name>
<feature type="signal peptide" evidence="1">
    <location>
        <begin position="1"/>
        <end position="16"/>
    </location>
</feature>
<proteinExistence type="predicted"/>
<dbReference type="OrthoDB" id="6648306at2759"/>
<evidence type="ECO:0000313" key="2">
    <source>
        <dbReference type="EMBL" id="VVC31352.1"/>
    </source>
</evidence>
<dbReference type="Proteomes" id="UP000325440">
    <property type="component" value="Unassembled WGS sequence"/>
</dbReference>